<evidence type="ECO:0000313" key="4">
    <source>
        <dbReference type="Proteomes" id="UP000251197"/>
    </source>
</evidence>
<reference evidence="3 4" key="1">
    <citation type="submission" date="2018-06" db="EMBL/GenBank/DDBJ databases">
        <authorList>
            <consortium name="Pathogen Informatics"/>
            <person name="Doyle S."/>
        </authorList>
    </citation>
    <scope>NUCLEOTIDE SEQUENCE [LARGE SCALE GENOMIC DNA]</scope>
    <source>
        <strain evidence="3 4">NCTC12120</strain>
    </source>
</reference>
<feature type="domain" description="Aldehyde dehydrogenase" evidence="2">
    <location>
        <begin position="33"/>
        <end position="165"/>
    </location>
</feature>
<organism evidence="3 4">
    <name type="scientific">Cedecea neteri</name>
    <dbReference type="NCBI Taxonomy" id="158822"/>
    <lineage>
        <taxon>Bacteria</taxon>
        <taxon>Pseudomonadati</taxon>
        <taxon>Pseudomonadota</taxon>
        <taxon>Gammaproteobacteria</taxon>
        <taxon>Enterobacterales</taxon>
        <taxon>Enterobacteriaceae</taxon>
        <taxon>Cedecea</taxon>
    </lineage>
</organism>
<dbReference type="Gene3D" id="3.40.605.10">
    <property type="entry name" value="Aldehyde Dehydrogenase, Chain A, domain 1"/>
    <property type="match status" value="1"/>
</dbReference>
<dbReference type="PANTHER" id="PTHR43111:SF1">
    <property type="entry name" value="ALDEHYDE DEHYDROGENASE B-RELATED"/>
    <property type="match status" value="1"/>
</dbReference>
<dbReference type="SUPFAM" id="SSF53720">
    <property type="entry name" value="ALDH-like"/>
    <property type="match status" value="1"/>
</dbReference>
<dbReference type="Pfam" id="PF00171">
    <property type="entry name" value="Aldedh"/>
    <property type="match status" value="1"/>
</dbReference>
<dbReference type="InterPro" id="IPR016161">
    <property type="entry name" value="Ald_DH/histidinol_DH"/>
</dbReference>
<dbReference type="EMBL" id="UAVU01000003">
    <property type="protein sequence ID" value="SQA98826.1"/>
    <property type="molecule type" value="Genomic_DNA"/>
</dbReference>
<evidence type="ECO:0000259" key="2">
    <source>
        <dbReference type="Pfam" id="PF00171"/>
    </source>
</evidence>
<evidence type="ECO:0000313" key="3">
    <source>
        <dbReference type="EMBL" id="SQA98826.1"/>
    </source>
</evidence>
<accession>A0A2X2T0X9</accession>
<sequence>MTNNPPDTRIIPGEYGFPLKLKPRYDNFIGGQWVAPVGGQYYENLTPVTGQPLCEIASSGKADIDLALDAAHEAKKGWGQMSVQERATILLKIADRMEQNIELLATAETWDNGKPIRETSAADVPLAIDHFRYFASCIRAQEGGISEVDKDTVAYHFHEPLGVVAPDYSVELPAANGELENGPGAGGGQLHRAEACAADPAPPCCC</sequence>
<dbReference type="EC" id="1.2.1.-" evidence="3"/>
<dbReference type="GO" id="GO:0016491">
    <property type="term" value="F:oxidoreductase activity"/>
    <property type="evidence" value="ECO:0007669"/>
    <property type="project" value="UniProtKB-KW"/>
</dbReference>
<keyword evidence="1 3" id="KW-0560">Oxidoreductase</keyword>
<gene>
    <name evidence="3" type="primary">aldB_3</name>
    <name evidence="3" type="ORF">NCTC12120_02725</name>
</gene>
<evidence type="ECO:0000256" key="1">
    <source>
        <dbReference type="ARBA" id="ARBA00023002"/>
    </source>
</evidence>
<dbReference type="AlphaFoldDB" id="A0A2X2T0X9"/>
<name>A0A2X2T0X9_9ENTR</name>
<dbReference type="Proteomes" id="UP000251197">
    <property type="component" value="Unassembled WGS sequence"/>
</dbReference>
<protein>
    <submittedName>
        <fullName evidence="3">Aldehyde dehydrogenase B</fullName>
        <ecNumber evidence="3">1.2.1.-</ecNumber>
    </submittedName>
</protein>
<proteinExistence type="predicted"/>
<dbReference type="InterPro" id="IPR016162">
    <property type="entry name" value="Ald_DH_N"/>
</dbReference>
<dbReference type="InterPro" id="IPR015590">
    <property type="entry name" value="Aldehyde_DH_dom"/>
</dbReference>
<dbReference type="PANTHER" id="PTHR43111">
    <property type="entry name" value="ALDEHYDE DEHYDROGENASE B-RELATED"/>
    <property type="match status" value="1"/>
</dbReference>